<gene>
    <name evidence="4" type="ORF">MANES_01G105100</name>
</gene>
<dbReference type="InterPro" id="IPR058610">
    <property type="entry name" value="WIT1_2_N"/>
</dbReference>
<keyword evidence="2" id="KW-0472">Membrane</keyword>
<dbReference type="EMBL" id="CM004387">
    <property type="protein sequence ID" value="OAY60350.1"/>
    <property type="molecule type" value="Genomic_DNA"/>
</dbReference>
<feature type="coiled-coil region" evidence="1">
    <location>
        <begin position="333"/>
        <end position="582"/>
    </location>
</feature>
<name>A0A2C9WJG4_MANES</name>
<keyword evidence="2" id="KW-0812">Transmembrane</keyword>
<evidence type="ECO:0000256" key="1">
    <source>
        <dbReference type="SAM" id="Coils"/>
    </source>
</evidence>
<organism evidence="4">
    <name type="scientific">Manihot esculenta</name>
    <name type="common">Cassava</name>
    <name type="synonym">Jatropha manihot</name>
    <dbReference type="NCBI Taxonomy" id="3983"/>
    <lineage>
        <taxon>Eukaryota</taxon>
        <taxon>Viridiplantae</taxon>
        <taxon>Streptophyta</taxon>
        <taxon>Embryophyta</taxon>
        <taxon>Tracheophyta</taxon>
        <taxon>Spermatophyta</taxon>
        <taxon>Magnoliopsida</taxon>
        <taxon>eudicotyledons</taxon>
        <taxon>Gunneridae</taxon>
        <taxon>Pentapetalae</taxon>
        <taxon>rosids</taxon>
        <taxon>fabids</taxon>
        <taxon>Malpighiales</taxon>
        <taxon>Euphorbiaceae</taxon>
        <taxon>Crotonoideae</taxon>
        <taxon>Manihoteae</taxon>
        <taxon>Manihot</taxon>
    </lineage>
</organism>
<protein>
    <recommendedName>
        <fullName evidence="3">WIT1/2 N-terminal helical bundle domain-containing protein</fullName>
    </recommendedName>
</protein>
<feature type="transmembrane region" description="Helical" evidence="2">
    <location>
        <begin position="705"/>
        <end position="725"/>
    </location>
</feature>
<evidence type="ECO:0000256" key="2">
    <source>
        <dbReference type="SAM" id="Phobius"/>
    </source>
</evidence>
<dbReference type="Pfam" id="PF26581">
    <property type="entry name" value="WIT1_2_N"/>
    <property type="match status" value="1"/>
</dbReference>
<reference evidence="4" key="1">
    <citation type="submission" date="2016-02" db="EMBL/GenBank/DDBJ databases">
        <title>WGS assembly of Manihot esculenta.</title>
        <authorList>
            <person name="Bredeson J.V."/>
            <person name="Prochnik S.E."/>
            <person name="Lyons J.B."/>
            <person name="Schmutz J."/>
            <person name="Grimwood J."/>
            <person name="Vrebalov J."/>
            <person name="Bart R.S."/>
            <person name="Amuge T."/>
            <person name="Ferguson M.E."/>
            <person name="Green R."/>
            <person name="Putnam N."/>
            <person name="Stites J."/>
            <person name="Rounsley S."/>
            <person name="Rokhsar D.S."/>
        </authorList>
    </citation>
    <scope>NUCLEOTIDE SEQUENCE [LARGE SCALE GENOMIC DNA]</scope>
    <source>
        <tissue evidence="4">Leaf</tissue>
    </source>
</reference>
<proteinExistence type="predicted"/>
<keyword evidence="1" id="KW-0175">Coiled coil</keyword>
<evidence type="ECO:0000259" key="3">
    <source>
        <dbReference type="Pfam" id="PF26581"/>
    </source>
</evidence>
<evidence type="ECO:0000313" key="4">
    <source>
        <dbReference type="EMBL" id="OAY60350.1"/>
    </source>
</evidence>
<dbReference type="InterPro" id="IPR039976">
    <property type="entry name" value="WIT1/WIT2"/>
</dbReference>
<dbReference type="SUPFAM" id="SSF57997">
    <property type="entry name" value="Tropomyosin"/>
    <property type="match status" value="1"/>
</dbReference>
<feature type="domain" description="WIT1/2 N-terminal helical bundle" evidence="3">
    <location>
        <begin position="75"/>
        <end position="209"/>
    </location>
</feature>
<dbReference type="PANTHER" id="PTHR35705">
    <property type="entry name" value="WPP DOMAIN-INTERACTING TAIL-ANCHORED PROTEIN 1"/>
    <property type="match status" value="1"/>
</dbReference>
<dbReference type="STRING" id="3983.A0A2C9WJG4"/>
<accession>A0A2C9WJG4</accession>
<sequence>MREQLIGNDAVSFRTPKASRLGELVEITMGTDAVTEVGVSLDDANSVDPGAESSKIDLVVEMSSNGETSSELVIADEIITRMELDLACASEKLVNLSVLMMYLESKESEFETTAALEGDISGDAAEVLEFDFLSRILDSEVTELDKFMATLQENIVEAHEMISSYKHLGQTFMAMKEKLLDSEKSLRQSHDQISEIRTQFAKFQRTLSCLNGQENWSGNEVSSFSEDNQFVDMNAKLKMQTAEQQRHILRMLEKSLAREMDLEKKLIESRQIEEELKHRMLSTEQAVFFLEEEAIDVCERWFTAENAAEVLMGISQELLSRLKIFQFNLNGSVKREAELRSNLDKSMEQLEAKENALQEFSSSSVKLSDRLKASLTEAEEKLILANREGSTLRQKVNLLEKQLEESEYQLSNENVNVSMDGREKQHSALCSEITTMENTIKDLKEELAKEVCRADSAEIKCKSLAETNLEINEEMSRLKDASEKVDSLEKQLIESDIRLQHAVASADASQEKENMLYATIRDMENLIEDLKLKMQKADSRADNAEDKCILLSDSNAELNEELSFLRGRLACLEISMSRAEERKMIAAKDISFRTKVMTELLMQLAIERERLHKQMTSLALENKTLVLKLRQTGKDPFVVSNHHNRGSGGKSEFPEHDEVTQISAFGSKLDKKQKNVCVVETEVADADSVLGAESVRRIDAGMLNYKHIIMAVFILLISAAVYLFLP</sequence>
<dbReference type="AlphaFoldDB" id="A0A2C9WJG4"/>
<keyword evidence="2" id="KW-1133">Transmembrane helix</keyword>
<dbReference type="PANTHER" id="PTHR35705:SF1">
    <property type="entry name" value="WPP DOMAIN-INTERACTING TAIL-ANCHORED PROTEIN 1"/>
    <property type="match status" value="1"/>
</dbReference>